<dbReference type="Proteomes" id="UP000199236">
    <property type="component" value="Unassembled WGS sequence"/>
</dbReference>
<dbReference type="Gene3D" id="1.10.260.40">
    <property type="entry name" value="lambda repressor-like DNA-binding domains"/>
    <property type="match status" value="1"/>
</dbReference>
<dbReference type="GO" id="GO:0003677">
    <property type="term" value="F:DNA binding"/>
    <property type="evidence" value="ECO:0007669"/>
    <property type="project" value="InterPro"/>
</dbReference>
<dbReference type="OrthoDB" id="407979at2"/>
<evidence type="ECO:0000313" key="3">
    <source>
        <dbReference type="Proteomes" id="UP000199236"/>
    </source>
</evidence>
<dbReference type="EMBL" id="FOVR01000003">
    <property type="protein sequence ID" value="SFO13953.1"/>
    <property type="molecule type" value="Genomic_DNA"/>
</dbReference>
<accession>A0A1I5ERG3</accession>
<sequence length="103" mass="11654">MLNKILTLMRENEGMTIHEVASKLSVSSEAALDYELGKVRPTPEIIKKYSEIFGVPVSSIMFFSKEDDDGILSTESRMFFADKMVTLVERLMQSRGHKRAHSA</sequence>
<keyword evidence="3" id="KW-1185">Reference proteome</keyword>
<evidence type="ECO:0000259" key="1">
    <source>
        <dbReference type="PROSITE" id="PS50943"/>
    </source>
</evidence>
<dbReference type="STRING" id="655353.SAMN04488056_103307"/>
<dbReference type="InterPro" id="IPR001387">
    <property type="entry name" value="Cro/C1-type_HTH"/>
</dbReference>
<dbReference type="AlphaFoldDB" id="A0A1I5ERG3"/>
<dbReference type="CDD" id="cd00093">
    <property type="entry name" value="HTH_XRE"/>
    <property type="match status" value="1"/>
</dbReference>
<dbReference type="Pfam" id="PF01381">
    <property type="entry name" value="HTH_3"/>
    <property type="match status" value="1"/>
</dbReference>
<organism evidence="2 3">
    <name type="scientific">Cohaesibacter marisflavi</name>
    <dbReference type="NCBI Taxonomy" id="655353"/>
    <lineage>
        <taxon>Bacteria</taxon>
        <taxon>Pseudomonadati</taxon>
        <taxon>Pseudomonadota</taxon>
        <taxon>Alphaproteobacteria</taxon>
        <taxon>Hyphomicrobiales</taxon>
        <taxon>Cohaesibacteraceae</taxon>
    </lineage>
</organism>
<gene>
    <name evidence="2" type="ORF">SAMN04488056_103307</name>
</gene>
<dbReference type="RefSeq" id="WP_090070988.1">
    <property type="nucleotide sequence ID" value="NZ_FOVR01000003.1"/>
</dbReference>
<protein>
    <submittedName>
        <fullName evidence="2">Helix-turn-helix</fullName>
    </submittedName>
</protein>
<dbReference type="SMART" id="SM00530">
    <property type="entry name" value="HTH_XRE"/>
    <property type="match status" value="1"/>
</dbReference>
<feature type="domain" description="HTH cro/C1-type" evidence="1">
    <location>
        <begin position="6"/>
        <end position="60"/>
    </location>
</feature>
<name>A0A1I5ERG3_9HYPH</name>
<dbReference type="InterPro" id="IPR010982">
    <property type="entry name" value="Lambda_DNA-bd_dom_sf"/>
</dbReference>
<dbReference type="SUPFAM" id="SSF47413">
    <property type="entry name" value="lambda repressor-like DNA-binding domains"/>
    <property type="match status" value="1"/>
</dbReference>
<evidence type="ECO:0000313" key="2">
    <source>
        <dbReference type="EMBL" id="SFO13953.1"/>
    </source>
</evidence>
<reference evidence="2 3" key="1">
    <citation type="submission" date="2016-10" db="EMBL/GenBank/DDBJ databases">
        <authorList>
            <person name="de Groot N.N."/>
        </authorList>
    </citation>
    <scope>NUCLEOTIDE SEQUENCE [LARGE SCALE GENOMIC DNA]</scope>
    <source>
        <strain evidence="2 3">CGMCC 1.9157</strain>
    </source>
</reference>
<dbReference type="PROSITE" id="PS50943">
    <property type="entry name" value="HTH_CROC1"/>
    <property type="match status" value="1"/>
</dbReference>
<proteinExistence type="predicted"/>